<evidence type="ECO:0000313" key="3">
    <source>
        <dbReference type="EMBL" id="BAQ94484.1"/>
    </source>
</evidence>
<dbReference type="SUPFAM" id="SSF52540">
    <property type="entry name" value="P-loop containing nucleoside triphosphate hydrolases"/>
    <property type="match status" value="1"/>
</dbReference>
<dbReference type="InterPro" id="IPR007694">
    <property type="entry name" value="DNA_helicase_DnaB-like_C"/>
</dbReference>
<dbReference type="KEGG" id="vg:55412306"/>
<evidence type="ECO:0000313" key="4">
    <source>
        <dbReference type="Proteomes" id="UP000505326"/>
    </source>
</evidence>
<dbReference type="PROSITE" id="PS51199">
    <property type="entry name" value="SF4_HELICASE"/>
    <property type="match status" value="1"/>
</dbReference>
<dbReference type="EMBL" id="AP013549">
    <property type="protein sequence ID" value="BAQ94484.1"/>
    <property type="molecule type" value="Genomic_DNA"/>
</dbReference>
<dbReference type="RefSeq" id="YP_009777981.1">
    <property type="nucleotide sequence ID" value="NC_047708.1"/>
</dbReference>
<name>A0A6S4PME9_9CAUD</name>
<evidence type="ECO:0000259" key="2">
    <source>
        <dbReference type="PROSITE" id="PS51199"/>
    </source>
</evidence>
<dbReference type="GeneID" id="55412306"/>
<evidence type="ECO:0000256" key="1">
    <source>
        <dbReference type="SAM" id="MobiDB-lite"/>
    </source>
</evidence>
<dbReference type="InterPro" id="IPR034154">
    <property type="entry name" value="TOPRIM_DnaG/twinkle"/>
</dbReference>
<feature type="region of interest" description="Disordered" evidence="1">
    <location>
        <begin position="1"/>
        <end position="30"/>
    </location>
</feature>
<dbReference type="Gene3D" id="2.20.25.180">
    <property type="match status" value="1"/>
</dbReference>
<reference evidence="3 4" key="1">
    <citation type="journal article" date="2013" name="PLoS Genet.">
        <title>Expanding the Marine Virosphere Using Metagenomics.</title>
        <authorList>
            <person name="Mizuno C.M."/>
            <person name="Rodriguez-Valera F."/>
            <person name="Kimes N.E."/>
            <person name="Ghai R."/>
        </authorList>
    </citation>
    <scope>NUCLEOTIDE SEQUENCE [LARGE SCALE GENOMIC DNA]</scope>
    <source>
        <strain evidence="3">UvMED-CGR-U-MedDCM-OCT-S39-C11</strain>
    </source>
</reference>
<dbReference type="SUPFAM" id="SSF56731">
    <property type="entry name" value="DNA primase core"/>
    <property type="match status" value="1"/>
</dbReference>
<dbReference type="GO" id="GO:0005524">
    <property type="term" value="F:ATP binding"/>
    <property type="evidence" value="ECO:0007669"/>
    <property type="project" value="InterPro"/>
</dbReference>
<dbReference type="Proteomes" id="UP000505326">
    <property type="component" value="Segment"/>
</dbReference>
<proteinExistence type="predicted"/>
<dbReference type="PANTHER" id="PTHR12873:SF0">
    <property type="entry name" value="TWINKLE MTDNA HELICASE"/>
    <property type="match status" value="1"/>
</dbReference>
<dbReference type="Gene3D" id="3.40.1360.10">
    <property type="match status" value="1"/>
</dbReference>
<dbReference type="Pfam" id="PF03796">
    <property type="entry name" value="DnaB_C"/>
    <property type="match status" value="1"/>
</dbReference>
<dbReference type="GO" id="GO:0043139">
    <property type="term" value="F:5'-3' DNA helicase activity"/>
    <property type="evidence" value="ECO:0007669"/>
    <property type="project" value="InterPro"/>
</dbReference>
<organism evidence="3 4">
    <name type="scientific">uncultured phage_MedDCM-OCT-S39-C11</name>
    <dbReference type="NCBI Taxonomy" id="2740805"/>
    <lineage>
        <taxon>Viruses</taxon>
        <taxon>Duplodnaviria</taxon>
        <taxon>Heunggongvirae</taxon>
        <taxon>Uroviricota</taxon>
        <taxon>Caudoviricetes</taxon>
        <taxon>Autographivirales</taxon>
        <taxon>Krakvirus</taxon>
        <taxon>Krakvirus S39C11</taxon>
    </lineage>
</organism>
<protein>
    <submittedName>
        <fullName evidence="3">DNA primase</fullName>
    </submittedName>
</protein>
<dbReference type="InterPro" id="IPR027417">
    <property type="entry name" value="P-loop_NTPase"/>
</dbReference>
<dbReference type="Pfam" id="PF13155">
    <property type="entry name" value="Toprim_2"/>
    <property type="match status" value="1"/>
</dbReference>
<dbReference type="Gene3D" id="3.40.50.300">
    <property type="entry name" value="P-loop containing nucleotide triphosphate hydrolases"/>
    <property type="match status" value="1"/>
</dbReference>
<dbReference type="InterPro" id="IPR003593">
    <property type="entry name" value="AAA+_ATPase"/>
</dbReference>
<dbReference type="GO" id="GO:0003697">
    <property type="term" value="F:single-stranded DNA binding"/>
    <property type="evidence" value="ECO:0007669"/>
    <property type="project" value="InterPro"/>
</dbReference>
<keyword evidence="4" id="KW-1185">Reference proteome</keyword>
<dbReference type="GO" id="GO:0006260">
    <property type="term" value="P:DNA replication"/>
    <property type="evidence" value="ECO:0007669"/>
    <property type="project" value="InterPro"/>
</dbReference>
<dbReference type="SMART" id="SM00382">
    <property type="entry name" value="AAA"/>
    <property type="match status" value="1"/>
</dbReference>
<dbReference type="InterPro" id="IPR027032">
    <property type="entry name" value="Twinkle-like"/>
</dbReference>
<dbReference type="CDD" id="cd01029">
    <property type="entry name" value="TOPRIM_primases"/>
    <property type="match status" value="1"/>
</dbReference>
<sequence length="504" mass="55163">MNTDNKPDPLAAYGSSRMDAAEASLPEDLPTGTYRDLSDRAIGQSTCRLYDYQDGLRYGRPAHFARIKNQQGRTVAVHVRTLPKGITWAGASKGTQLFGQHIGSGSHLIITEGEIDAMSVHEAYCARTKGVVAVSITSGVQSCTNNLTNNLKYINSFDRVTVFFDADEPGQAGAAKAVELIGPKARLVTGLGYKDANEAWVALDGDAIRRAIDNAGKHTPEGVVQAVDLLDAVLNPEEDRGIDTPWKGWNLATEGYKPGELWLLAGGTGIGKSLFTRSMALDLASNGTKVAYIGLEEKASTTLERMLSEKLGVPFHLQSTEVRNELKAEVTAAMKQFAPNLLLLDKFGSESMEAFVSTVKHYVLNEECRVVFLDHFSLLADGIALNVDQRRAIDKAIKDLKTLAMELGFTFVVVCHLSRAQGMAQSHEEGGEPKLSELRGSHSLAQIPDYIWMLARNPLDTEQPNTTSCWLKKNRIKGEVGMMSKLEFLPKVCRFKEEFARTPS</sequence>
<accession>A0A6S4PME9</accession>
<feature type="domain" description="SF4 helicase" evidence="2">
    <location>
        <begin position="235"/>
        <end position="502"/>
    </location>
</feature>
<dbReference type="CDD" id="cd19483">
    <property type="entry name" value="RecA-like_Gp4D_helicase"/>
    <property type="match status" value="1"/>
</dbReference>
<dbReference type="PANTHER" id="PTHR12873">
    <property type="entry name" value="T7-LIKE MITOCHONDRIAL DNA HELICASE"/>
    <property type="match status" value="1"/>
</dbReference>